<gene>
    <name evidence="2" type="ORF">SBRY_20059</name>
</gene>
<feature type="region of interest" description="Disordered" evidence="1">
    <location>
        <begin position="69"/>
        <end position="318"/>
    </location>
</feature>
<dbReference type="AlphaFoldDB" id="A0A9W4E5R5"/>
<feature type="compositionally biased region" description="Basic residues" evidence="1">
    <location>
        <begin position="201"/>
        <end position="219"/>
    </location>
</feature>
<keyword evidence="3" id="KW-1185">Reference proteome</keyword>
<feature type="compositionally biased region" description="Basic residues" evidence="1">
    <location>
        <begin position="240"/>
        <end position="254"/>
    </location>
</feature>
<sequence>MEAQHTALRFTLARHGGQLSANPPTPPGMGWMRPAHGGVSSNEAHRRRLLGVVPVRGLGLFELSRRGRRLPAADRHGQRSPGRTAAPRRALRPGRGRAEPSARRPLHRHVRLLRGPLLPARRRPRRRDPRVRPGRHRTPAQHRLRGRTRREVHERGLRLPHPAAGHLPARPLRHRHRPGQPPRRGLRLPARLPGPHPDLLRRHRPLPGTRHPRRRRRPLPVRGVLHRGQGGHPRAAPQRPRGRRGRRPRRRRPPGPHPHPPVDQPLGQPPRRPGRLRRSGRPGDGGRGLRAVTAEGPGARALSRPGSRGRPAGRGLSE</sequence>
<evidence type="ECO:0000313" key="3">
    <source>
        <dbReference type="Proteomes" id="UP001153328"/>
    </source>
</evidence>
<comment type="caution">
    <text evidence="2">The sequence shown here is derived from an EMBL/GenBank/DDBJ whole genome shotgun (WGS) entry which is preliminary data.</text>
</comment>
<feature type="compositionally biased region" description="Basic residues" evidence="1">
    <location>
        <begin position="120"/>
        <end position="148"/>
    </location>
</feature>
<protein>
    <submittedName>
        <fullName evidence="2">Uncharacterized protein</fullName>
    </submittedName>
</protein>
<organism evidence="2 3">
    <name type="scientific">Actinacidiphila bryophytorum</name>
    <dbReference type="NCBI Taxonomy" id="1436133"/>
    <lineage>
        <taxon>Bacteria</taxon>
        <taxon>Bacillati</taxon>
        <taxon>Actinomycetota</taxon>
        <taxon>Actinomycetes</taxon>
        <taxon>Kitasatosporales</taxon>
        <taxon>Streptomycetaceae</taxon>
        <taxon>Actinacidiphila</taxon>
    </lineage>
</organism>
<evidence type="ECO:0000313" key="2">
    <source>
        <dbReference type="EMBL" id="CAG7624500.1"/>
    </source>
</evidence>
<reference evidence="2" key="1">
    <citation type="submission" date="2021-06" db="EMBL/GenBank/DDBJ databases">
        <authorList>
            <person name="Arsene-Ploetze F."/>
        </authorList>
    </citation>
    <scope>NUCLEOTIDE SEQUENCE</scope>
    <source>
        <strain evidence="2">SBRY1</strain>
    </source>
</reference>
<dbReference type="Proteomes" id="UP001153328">
    <property type="component" value="Unassembled WGS sequence"/>
</dbReference>
<dbReference type="EMBL" id="CAJVAX010000012">
    <property type="protein sequence ID" value="CAG7624500.1"/>
    <property type="molecule type" value="Genomic_DNA"/>
</dbReference>
<feature type="compositionally biased region" description="Low complexity" evidence="1">
    <location>
        <begin position="220"/>
        <end position="239"/>
    </location>
</feature>
<feature type="compositionally biased region" description="Pro residues" evidence="1">
    <location>
        <begin position="255"/>
        <end position="271"/>
    </location>
</feature>
<name>A0A9W4E5R5_9ACTN</name>
<accession>A0A9W4E5R5</accession>
<feature type="compositionally biased region" description="Low complexity" evidence="1">
    <location>
        <begin position="303"/>
        <end position="318"/>
    </location>
</feature>
<evidence type="ECO:0000256" key="1">
    <source>
        <dbReference type="SAM" id="MobiDB-lite"/>
    </source>
</evidence>
<feature type="region of interest" description="Disordered" evidence="1">
    <location>
        <begin position="11"/>
        <end position="43"/>
    </location>
</feature>
<proteinExistence type="predicted"/>